<dbReference type="GO" id="GO:0005525">
    <property type="term" value="F:GTP binding"/>
    <property type="evidence" value="ECO:0007669"/>
    <property type="project" value="UniProtKB-KW"/>
</dbReference>
<dbReference type="Gene3D" id="3.40.50.300">
    <property type="entry name" value="P-loop containing nucleotide triphosphate hydrolases"/>
    <property type="match status" value="1"/>
</dbReference>
<feature type="transmembrane region" description="Helical" evidence="13">
    <location>
        <begin position="373"/>
        <end position="394"/>
    </location>
</feature>
<dbReference type="InterPro" id="IPR030389">
    <property type="entry name" value="G_FEOB_dom"/>
</dbReference>
<dbReference type="Proteomes" id="UP000037043">
    <property type="component" value="Unassembled WGS sequence"/>
</dbReference>
<keyword evidence="6 11" id="KW-0547">Nucleotide-binding</keyword>
<accession>A0A0L6ZAE5</accession>
<dbReference type="AlphaFoldDB" id="A0A0L6ZAE5"/>
<keyword evidence="13" id="KW-0410">Iron transport</keyword>
<evidence type="ECO:0000256" key="9">
    <source>
        <dbReference type="ARBA" id="ARBA00023136"/>
    </source>
</evidence>
<feature type="transmembrane region" description="Helical" evidence="13">
    <location>
        <begin position="310"/>
        <end position="327"/>
    </location>
</feature>
<dbReference type="SUPFAM" id="SSF52540">
    <property type="entry name" value="P-loop containing nucleoside triphosphate hydrolases"/>
    <property type="match status" value="1"/>
</dbReference>
<proteinExistence type="inferred from homology"/>
<evidence type="ECO:0000256" key="13">
    <source>
        <dbReference type="RuleBase" id="RU362098"/>
    </source>
</evidence>
<dbReference type="NCBIfam" id="TIGR00437">
    <property type="entry name" value="feoB"/>
    <property type="match status" value="1"/>
</dbReference>
<evidence type="ECO:0000256" key="11">
    <source>
        <dbReference type="PIRSR" id="PIRSR603373-1"/>
    </source>
</evidence>
<comment type="subcellular location">
    <subcellularLocation>
        <location evidence="2 13">Cell membrane</location>
        <topology evidence="2 13">Multi-pass membrane protein</topology>
    </subcellularLocation>
</comment>
<feature type="binding site" evidence="11">
    <location>
        <begin position="32"/>
        <end position="39"/>
    </location>
    <ligand>
        <name>GTP</name>
        <dbReference type="ChEBI" id="CHEBI:37565"/>
        <label>1</label>
    </ligand>
</feature>
<feature type="binding site" evidence="11">
    <location>
        <begin position="78"/>
        <end position="81"/>
    </location>
    <ligand>
        <name>GTP</name>
        <dbReference type="ChEBI" id="CHEBI:37565"/>
        <label>1</label>
    </ligand>
</feature>
<keyword evidence="9 13" id="KW-0472">Membrane</keyword>
<evidence type="ECO:0000256" key="7">
    <source>
        <dbReference type="ARBA" id="ARBA00022989"/>
    </source>
</evidence>
<keyword evidence="13" id="KW-0408">Iron</keyword>
<feature type="transmembrane region" description="Helical" evidence="13">
    <location>
        <begin position="348"/>
        <end position="367"/>
    </location>
</feature>
<reference evidence="16" key="1">
    <citation type="submission" date="2015-08" db="EMBL/GenBank/DDBJ databases">
        <title>Genome sequence of the strict anaerobe Clostridium homopropionicum LuHBu1 (DSM 5847T).</title>
        <authorList>
            <person name="Poehlein A."/>
            <person name="Beck M."/>
            <person name="Schiel-Bengelsdorf B."/>
            <person name="Bengelsdorf F.R."/>
            <person name="Daniel R."/>
            <person name="Duerre P."/>
        </authorList>
    </citation>
    <scope>NUCLEOTIDE SEQUENCE [LARGE SCALE GENOMIC DNA]</scope>
    <source>
        <strain evidence="16">DSM 5847</strain>
    </source>
</reference>
<evidence type="ECO:0000256" key="4">
    <source>
        <dbReference type="ARBA" id="ARBA00022475"/>
    </source>
</evidence>
<feature type="transmembrane region" description="Helical" evidence="13">
    <location>
        <begin position="679"/>
        <end position="703"/>
    </location>
</feature>
<dbReference type="GO" id="GO:0005886">
    <property type="term" value="C:plasma membrane"/>
    <property type="evidence" value="ECO:0007669"/>
    <property type="project" value="UniProtKB-SubCell"/>
</dbReference>
<feature type="binding site" evidence="11">
    <location>
        <begin position="138"/>
        <end position="141"/>
    </location>
    <ligand>
        <name>GTP</name>
        <dbReference type="ChEBI" id="CHEBI:37565"/>
        <label>1</label>
    </ligand>
</feature>
<sequence length="704" mass="78987">MGLTYKTSQKSSLKDMFNIDKNEKEHVITLAGNPNTGKSTVFNSLTGLRQHTGNWPGKTVVNAMGNFNYKNDNYILVDLPGTYSIFASSVEEVVARDFICFGNPEAVIVVADATCLERNLNLLFQIMELTRNVILCINLIDEAKKKNITVDGRGIEKELGIPVILTAARSGFGINELLECIKTATKKEYSFSNLRITYSDEIETLVRQLEPLVTEIIPSINSRWLSLRLIDGDKGILNSMEQYLSDEEILNLKAISENLKLQSSREKIREYINEENYKTAKLIKDRYVKEDAERFKRDEKIDNIITSKRFGIPLMLLLLGAIFWITIKGANLPSQVLSDILFSFEKKLTAWFTYLNAPTWLHGVLVLGLYRTLAWVVSVMLPPMAIFFPIFTLLEDLGYLPRIAFNMDHLFKRACAHGKQCLTMCMGFGCNAAGVIGCRIIESPRERIIAILTNNFVPCNGRFPTLIAISTIFFTMSSDKKVSSLIPAFSVTLLVIIGIAVTLFVSYLLSKTVLKGVPSSFTLELPPYRRPQLLRLIYTSVIDRTIFVLLRAVLIAAPAGAIIWVLGNAFIGNMNILDHIASFLDPIGKFIGLDGFILMAFILGLPANEIVLPILLMAYLSTGSIIEFDSIEALNNILQSHGWTPLTALNTMLFSLLHWPCSTTIWTIKKETQSIKWTVFSIVIPTLIAFLVCFITTCIYRFIT</sequence>
<dbReference type="CDD" id="cd01879">
    <property type="entry name" value="FeoB"/>
    <property type="match status" value="1"/>
</dbReference>
<feature type="binding site" evidence="12">
    <location>
        <position position="47"/>
    </location>
    <ligand>
        <name>Mg(2+)</name>
        <dbReference type="ChEBI" id="CHEBI:18420"/>
        <label>2</label>
    </ligand>
</feature>
<feature type="domain" description="FeoB-type G" evidence="14">
    <location>
        <begin position="25"/>
        <end position="187"/>
    </location>
</feature>
<keyword evidence="7 13" id="KW-1133">Transmembrane helix</keyword>
<comment type="function">
    <text evidence="1 13">Probable transporter of a GTP-driven Fe(2+) uptake system.</text>
</comment>
<dbReference type="InterPro" id="IPR003373">
    <property type="entry name" value="Fe2_transport_prot-B"/>
</dbReference>
<evidence type="ECO:0000256" key="3">
    <source>
        <dbReference type="ARBA" id="ARBA00022448"/>
    </source>
</evidence>
<dbReference type="Pfam" id="PF07670">
    <property type="entry name" value="Gate"/>
    <property type="match status" value="2"/>
</dbReference>
<dbReference type="InterPro" id="IPR011640">
    <property type="entry name" value="Fe2_transport_prot_B_C"/>
</dbReference>
<dbReference type="PANTHER" id="PTHR43185">
    <property type="entry name" value="FERROUS IRON TRANSPORT PROTEIN B"/>
    <property type="match status" value="1"/>
</dbReference>
<dbReference type="InterPro" id="IPR027417">
    <property type="entry name" value="P-loop_NTPase"/>
</dbReference>
<comment type="caution">
    <text evidence="15">The sequence shown here is derived from an EMBL/GenBank/DDBJ whole genome shotgun (WGS) entry which is preliminary data.</text>
</comment>
<dbReference type="PANTHER" id="PTHR43185:SF2">
    <property type="entry name" value="FERROUS IRON TRANSPORT PROTEIN B"/>
    <property type="match status" value="1"/>
</dbReference>
<dbReference type="PROSITE" id="PS51711">
    <property type="entry name" value="G_FEOB"/>
    <property type="match status" value="1"/>
</dbReference>
<evidence type="ECO:0000256" key="12">
    <source>
        <dbReference type="PIRSR" id="PIRSR603373-2"/>
    </source>
</evidence>
<dbReference type="PATRIC" id="fig|1121318.3.peg.1849"/>
<dbReference type="Pfam" id="PF07664">
    <property type="entry name" value="FeoB_C"/>
    <property type="match status" value="1"/>
</dbReference>
<evidence type="ECO:0000256" key="2">
    <source>
        <dbReference type="ARBA" id="ARBA00004651"/>
    </source>
</evidence>
<comment type="caution">
    <text evidence="13">Lacks conserved residue(s) required for the propagation of feature annotation.</text>
</comment>
<keyword evidence="3 13" id="KW-0813">Transport</keyword>
<name>A0A0L6ZAE5_9CLOT</name>
<organism evidence="15 16">
    <name type="scientific">Clostridium homopropionicum DSM 5847</name>
    <dbReference type="NCBI Taxonomy" id="1121318"/>
    <lineage>
        <taxon>Bacteria</taxon>
        <taxon>Bacillati</taxon>
        <taxon>Bacillota</taxon>
        <taxon>Clostridia</taxon>
        <taxon>Eubacteriales</taxon>
        <taxon>Clostridiaceae</taxon>
        <taxon>Clostridium</taxon>
    </lineage>
</organism>
<keyword evidence="12" id="KW-0479">Metal-binding</keyword>
<keyword evidence="12" id="KW-0460">Magnesium</keyword>
<dbReference type="GO" id="GO:0015093">
    <property type="term" value="F:ferrous iron transmembrane transporter activity"/>
    <property type="evidence" value="ECO:0007669"/>
    <property type="project" value="UniProtKB-UniRule"/>
</dbReference>
<feature type="transmembrane region" description="Helical" evidence="13">
    <location>
        <begin position="583"/>
        <end position="604"/>
    </location>
</feature>
<dbReference type="InterPro" id="IPR041069">
    <property type="entry name" value="FeoB_Cyto"/>
</dbReference>
<keyword evidence="8 11" id="KW-0342">GTP-binding</keyword>
<evidence type="ECO:0000256" key="5">
    <source>
        <dbReference type="ARBA" id="ARBA00022692"/>
    </source>
</evidence>
<evidence type="ECO:0000256" key="1">
    <source>
        <dbReference type="ARBA" id="ARBA00003926"/>
    </source>
</evidence>
<dbReference type="Gene3D" id="1.10.287.1770">
    <property type="match status" value="1"/>
</dbReference>
<dbReference type="GO" id="GO:0046872">
    <property type="term" value="F:metal ion binding"/>
    <property type="evidence" value="ECO:0007669"/>
    <property type="project" value="UniProtKB-KW"/>
</dbReference>
<feature type="binding site" evidence="12">
    <location>
        <position position="46"/>
    </location>
    <ligand>
        <name>Mg(2+)</name>
        <dbReference type="ChEBI" id="CHEBI:18420"/>
        <label>2</label>
    </ligand>
</feature>
<dbReference type="STRING" id="36844.SAMN04488501_102162"/>
<evidence type="ECO:0000313" key="16">
    <source>
        <dbReference type="Proteomes" id="UP000037043"/>
    </source>
</evidence>
<keyword evidence="4" id="KW-1003">Cell membrane</keyword>
<keyword evidence="13" id="KW-0406">Ion transport</keyword>
<dbReference type="RefSeq" id="WP_052221373.1">
    <property type="nucleotide sequence ID" value="NZ_LHUR01000022.1"/>
</dbReference>
<dbReference type="Pfam" id="PF17910">
    <property type="entry name" value="FeoB_Cyto"/>
    <property type="match status" value="1"/>
</dbReference>
<dbReference type="EMBL" id="LHUR01000022">
    <property type="protein sequence ID" value="KOA19743.1"/>
    <property type="molecule type" value="Genomic_DNA"/>
</dbReference>
<evidence type="ECO:0000256" key="6">
    <source>
        <dbReference type="ARBA" id="ARBA00022741"/>
    </source>
</evidence>
<feature type="binding site" evidence="12">
    <location>
        <position position="43"/>
    </location>
    <ligand>
        <name>Mg(2+)</name>
        <dbReference type="ChEBI" id="CHEBI:18420"/>
        <label>2</label>
    </ligand>
</feature>
<feature type="binding site" evidence="12">
    <location>
        <position position="44"/>
    </location>
    <ligand>
        <name>Mg(2+)</name>
        <dbReference type="ChEBI" id="CHEBI:18420"/>
        <label>2</label>
    </ligand>
</feature>
<evidence type="ECO:0000313" key="15">
    <source>
        <dbReference type="EMBL" id="KOA19743.1"/>
    </source>
</evidence>
<feature type="transmembrane region" description="Helical" evidence="13">
    <location>
        <begin position="485"/>
        <end position="509"/>
    </location>
</feature>
<dbReference type="InterPro" id="IPR050860">
    <property type="entry name" value="FeoB_GTPase"/>
</dbReference>
<feature type="transmembrane region" description="Helical" evidence="13">
    <location>
        <begin position="546"/>
        <end position="571"/>
    </location>
</feature>
<evidence type="ECO:0000256" key="10">
    <source>
        <dbReference type="NCBIfam" id="TIGR00437"/>
    </source>
</evidence>
<dbReference type="InterPro" id="IPR011642">
    <property type="entry name" value="Gate_dom"/>
</dbReference>
<keyword evidence="16" id="KW-1185">Reference proteome</keyword>
<dbReference type="Pfam" id="PF02421">
    <property type="entry name" value="FeoB_N"/>
    <property type="match status" value="1"/>
</dbReference>
<gene>
    <name evidence="15" type="primary">feoB_2</name>
    <name evidence="15" type="ORF">CLHOM_18320</name>
</gene>
<evidence type="ECO:0000259" key="14">
    <source>
        <dbReference type="PROSITE" id="PS51711"/>
    </source>
</evidence>
<comment type="similarity">
    <text evidence="13">Belongs to the TRAFAC class TrmE-Era-EngA-EngB-Septin-like GTPase superfamily. FeoB GTPase (TC 9.A.8) family.</text>
</comment>
<keyword evidence="5 13" id="KW-0812">Transmembrane</keyword>
<protein>
    <recommendedName>
        <fullName evidence="10 13">Ferrous iron transport protein B</fullName>
    </recommendedName>
</protein>
<evidence type="ECO:0000256" key="8">
    <source>
        <dbReference type="ARBA" id="ARBA00023134"/>
    </source>
</evidence>